<dbReference type="RefSeq" id="XP_040693753.1">
    <property type="nucleotide sequence ID" value="XM_040827413.1"/>
</dbReference>
<dbReference type="VEuPathDB" id="FungiDB:ASPWEDRAFT_101779"/>
<protein>
    <recommendedName>
        <fullName evidence="3">SnoaL-like domain-containing protein</fullName>
    </recommendedName>
</protein>
<dbReference type="GO" id="GO:0030638">
    <property type="term" value="P:polyketide metabolic process"/>
    <property type="evidence" value="ECO:0007669"/>
    <property type="project" value="InterPro"/>
</dbReference>
<evidence type="ECO:0000313" key="2">
    <source>
        <dbReference type="Proteomes" id="UP000184383"/>
    </source>
</evidence>
<evidence type="ECO:0008006" key="3">
    <source>
        <dbReference type="Google" id="ProtNLM"/>
    </source>
</evidence>
<dbReference type="PANTHER" id="PTHR38436:SF3">
    <property type="entry name" value="CARBOXYMETHYLENEBUTENOLIDASE-RELATED"/>
    <property type="match status" value="1"/>
</dbReference>
<name>A0A1L9RZ11_ASPWE</name>
<dbReference type="InterPro" id="IPR032710">
    <property type="entry name" value="NTF2-like_dom_sf"/>
</dbReference>
<dbReference type="Proteomes" id="UP000184383">
    <property type="component" value="Unassembled WGS sequence"/>
</dbReference>
<accession>A0A1L9RZ11</accession>
<reference evidence="2" key="1">
    <citation type="journal article" date="2017" name="Genome Biol.">
        <title>Comparative genomics reveals high biological diversity and specific adaptations in the industrially and medically important fungal genus Aspergillus.</title>
        <authorList>
            <person name="de Vries R.P."/>
            <person name="Riley R."/>
            <person name="Wiebenga A."/>
            <person name="Aguilar-Osorio G."/>
            <person name="Amillis S."/>
            <person name="Uchima C.A."/>
            <person name="Anderluh G."/>
            <person name="Asadollahi M."/>
            <person name="Askin M."/>
            <person name="Barry K."/>
            <person name="Battaglia E."/>
            <person name="Bayram O."/>
            <person name="Benocci T."/>
            <person name="Braus-Stromeyer S.A."/>
            <person name="Caldana C."/>
            <person name="Canovas D."/>
            <person name="Cerqueira G.C."/>
            <person name="Chen F."/>
            <person name="Chen W."/>
            <person name="Choi C."/>
            <person name="Clum A."/>
            <person name="Dos Santos R.A."/>
            <person name="Damasio A.R."/>
            <person name="Diallinas G."/>
            <person name="Emri T."/>
            <person name="Fekete E."/>
            <person name="Flipphi M."/>
            <person name="Freyberg S."/>
            <person name="Gallo A."/>
            <person name="Gournas C."/>
            <person name="Habgood R."/>
            <person name="Hainaut M."/>
            <person name="Harispe M.L."/>
            <person name="Henrissat B."/>
            <person name="Hilden K.S."/>
            <person name="Hope R."/>
            <person name="Hossain A."/>
            <person name="Karabika E."/>
            <person name="Karaffa L."/>
            <person name="Karanyi Z."/>
            <person name="Krasevec N."/>
            <person name="Kuo A."/>
            <person name="Kusch H."/>
            <person name="LaButti K."/>
            <person name="Lagendijk E.L."/>
            <person name="Lapidus A."/>
            <person name="Levasseur A."/>
            <person name="Lindquist E."/>
            <person name="Lipzen A."/>
            <person name="Logrieco A.F."/>
            <person name="MacCabe A."/>
            <person name="Maekelae M.R."/>
            <person name="Malavazi I."/>
            <person name="Melin P."/>
            <person name="Meyer V."/>
            <person name="Mielnichuk N."/>
            <person name="Miskei M."/>
            <person name="Molnar A.P."/>
            <person name="Mule G."/>
            <person name="Ngan C.Y."/>
            <person name="Orejas M."/>
            <person name="Orosz E."/>
            <person name="Ouedraogo J.P."/>
            <person name="Overkamp K.M."/>
            <person name="Park H.-S."/>
            <person name="Perrone G."/>
            <person name="Piumi F."/>
            <person name="Punt P.J."/>
            <person name="Ram A.F."/>
            <person name="Ramon A."/>
            <person name="Rauscher S."/>
            <person name="Record E."/>
            <person name="Riano-Pachon D.M."/>
            <person name="Robert V."/>
            <person name="Roehrig J."/>
            <person name="Ruller R."/>
            <person name="Salamov A."/>
            <person name="Salih N.S."/>
            <person name="Samson R.A."/>
            <person name="Sandor E."/>
            <person name="Sanguinetti M."/>
            <person name="Schuetze T."/>
            <person name="Sepcic K."/>
            <person name="Shelest E."/>
            <person name="Sherlock G."/>
            <person name="Sophianopoulou V."/>
            <person name="Squina F.M."/>
            <person name="Sun H."/>
            <person name="Susca A."/>
            <person name="Todd R.B."/>
            <person name="Tsang A."/>
            <person name="Unkles S.E."/>
            <person name="van de Wiele N."/>
            <person name="van Rossen-Uffink D."/>
            <person name="Oliveira J.V."/>
            <person name="Vesth T.C."/>
            <person name="Visser J."/>
            <person name="Yu J.-H."/>
            <person name="Zhou M."/>
            <person name="Andersen M.R."/>
            <person name="Archer D.B."/>
            <person name="Baker S.E."/>
            <person name="Benoit I."/>
            <person name="Brakhage A.A."/>
            <person name="Braus G.H."/>
            <person name="Fischer R."/>
            <person name="Frisvad J.C."/>
            <person name="Goldman G.H."/>
            <person name="Houbraken J."/>
            <person name="Oakley B."/>
            <person name="Pocsi I."/>
            <person name="Scazzocchio C."/>
            <person name="Seiboth B."/>
            <person name="vanKuyk P.A."/>
            <person name="Wortman J."/>
            <person name="Dyer P.S."/>
            <person name="Grigoriev I.V."/>
        </authorList>
    </citation>
    <scope>NUCLEOTIDE SEQUENCE [LARGE SCALE GENOMIC DNA]</scope>
    <source>
        <strain evidence="2">DTO 134E9</strain>
    </source>
</reference>
<dbReference type="OrthoDB" id="5440at2759"/>
<dbReference type="EMBL" id="KV878209">
    <property type="protein sequence ID" value="OJJ40077.1"/>
    <property type="molecule type" value="Genomic_DNA"/>
</dbReference>
<dbReference type="STRING" id="1073089.A0A1L9RZ11"/>
<dbReference type="SUPFAM" id="SSF54427">
    <property type="entry name" value="NTF2-like"/>
    <property type="match status" value="1"/>
</dbReference>
<sequence length="413" mass="45739">MSGATISLPPAPSVHLGRGVVLQSPLSRCGQGPGLIILRPSKYADCQRQNESLDPEPIKKWAEESYTVVQISLDEESSGDKICVLELVRTAVDALVSLPKCDPNDKIGLLVYGSQADYADSFAGTLYDVAASSESIVAAVYFDIWGSFIGKPVLLHVPGGPNNMQKHEGFTGYSYPEVSSSGFVIPGHPEFKLSSAGIAHSRNLGFFKKHMNAPYFDLEKIWEEHTLYEFGERSVEKTMATMVPEPYVNHIPTLTGGTGHARLSNFYLNHFIFNNPDDTALELISRTVGIDRVVDEFIFCFTHNKQMDWMIPGIPPTGKALRVPFTSVVNIRGDRLYHEHIAWDQATVLVQLGLMPEYLPYPYALPGGQQPAPGKRFEYRVPAAGVESAEKLANEHMVSSNQMFEYKVREVDN</sequence>
<dbReference type="AlphaFoldDB" id="A0A1L9RZ11"/>
<organism evidence="1 2">
    <name type="scientific">Aspergillus wentii DTO 134E9</name>
    <dbReference type="NCBI Taxonomy" id="1073089"/>
    <lineage>
        <taxon>Eukaryota</taxon>
        <taxon>Fungi</taxon>
        <taxon>Dikarya</taxon>
        <taxon>Ascomycota</taxon>
        <taxon>Pezizomycotina</taxon>
        <taxon>Eurotiomycetes</taxon>
        <taxon>Eurotiomycetidae</taxon>
        <taxon>Eurotiales</taxon>
        <taxon>Aspergillaceae</taxon>
        <taxon>Aspergillus</taxon>
        <taxon>Aspergillus subgen. Cremei</taxon>
    </lineage>
</organism>
<gene>
    <name evidence="1" type="ORF">ASPWEDRAFT_101779</name>
</gene>
<dbReference type="PANTHER" id="PTHR38436">
    <property type="entry name" value="POLYKETIDE CYCLASE SNOAL-LIKE DOMAIN"/>
    <property type="match status" value="1"/>
</dbReference>
<dbReference type="InterPro" id="IPR009959">
    <property type="entry name" value="Cyclase_SnoaL-like"/>
</dbReference>
<dbReference type="Gene3D" id="3.10.450.50">
    <property type="match status" value="1"/>
</dbReference>
<dbReference type="GeneID" id="63743261"/>
<evidence type="ECO:0000313" key="1">
    <source>
        <dbReference type="EMBL" id="OJJ40077.1"/>
    </source>
</evidence>
<proteinExistence type="predicted"/>
<keyword evidence="2" id="KW-1185">Reference proteome</keyword>